<dbReference type="PANTHER" id="PTHR30489">
    <property type="entry name" value="LIPOPROTEIN-RELEASING SYSTEM TRANSMEMBRANE PROTEIN LOLE"/>
    <property type="match status" value="1"/>
</dbReference>
<dbReference type="InterPro" id="IPR003838">
    <property type="entry name" value="ABC3_permease_C"/>
</dbReference>
<dbReference type="OrthoDB" id="9770036at2"/>
<dbReference type="Pfam" id="PF02687">
    <property type="entry name" value="FtsX"/>
    <property type="match status" value="1"/>
</dbReference>
<dbReference type="eggNOG" id="COG4591">
    <property type="taxonomic scope" value="Bacteria"/>
</dbReference>
<keyword evidence="10" id="KW-1185">Reference proteome</keyword>
<dbReference type="Proteomes" id="UP000000374">
    <property type="component" value="Chromosome"/>
</dbReference>
<evidence type="ECO:0000259" key="7">
    <source>
        <dbReference type="Pfam" id="PF02687"/>
    </source>
</evidence>
<accession>A1WKY0</accession>
<name>A1WKY0_VEREI</name>
<protein>
    <recommendedName>
        <fullName evidence="11">ABC3 transporter permease protein domain-containing protein</fullName>
    </recommendedName>
</protein>
<organism evidence="9 10">
    <name type="scientific">Verminephrobacter eiseniae (strain EF01-2)</name>
    <dbReference type="NCBI Taxonomy" id="391735"/>
    <lineage>
        <taxon>Bacteria</taxon>
        <taxon>Pseudomonadati</taxon>
        <taxon>Pseudomonadota</taxon>
        <taxon>Betaproteobacteria</taxon>
        <taxon>Burkholderiales</taxon>
        <taxon>Comamonadaceae</taxon>
        <taxon>Verminephrobacter</taxon>
    </lineage>
</organism>
<feature type="domain" description="ABC3 transporter permease C-terminal" evidence="7">
    <location>
        <begin position="307"/>
        <end position="432"/>
    </location>
</feature>
<evidence type="ECO:0000256" key="5">
    <source>
        <dbReference type="ARBA" id="ARBA00022989"/>
    </source>
</evidence>
<dbReference type="InterPro" id="IPR025857">
    <property type="entry name" value="MacB_PCD"/>
</dbReference>
<dbReference type="GeneID" id="76461073"/>
<evidence type="ECO:0000256" key="3">
    <source>
        <dbReference type="ARBA" id="ARBA00022475"/>
    </source>
</evidence>
<dbReference type="EMBL" id="CP000542">
    <property type="protein sequence ID" value="ABM58287.1"/>
    <property type="molecule type" value="Genomic_DNA"/>
</dbReference>
<dbReference type="InterPro" id="IPR051447">
    <property type="entry name" value="Lipoprotein-release_system"/>
</dbReference>
<comment type="similarity">
    <text evidence="2">Belongs to the ABC-4 integral membrane protein family. LolC/E subfamily.</text>
</comment>
<keyword evidence="5" id="KW-1133">Transmembrane helix</keyword>
<dbReference type="HOGENOM" id="CLU_000604_8_6_4"/>
<dbReference type="AlphaFoldDB" id="A1WKY0"/>
<gene>
    <name evidence="9" type="ordered locus">Veis_2542</name>
</gene>
<evidence type="ECO:0000256" key="2">
    <source>
        <dbReference type="ARBA" id="ARBA00005236"/>
    </source>
</evidence>
<evidence type="ECO:0000313" key="10">
    <source>
        <dbReference type="Proteomes" id="UP000000374"/>
    </source>
</evidence>
<comment type="subcellular location">
    <subcellularLocation>
        <location evidence="1">Cell membrane</location>
        <topology evidence="1">Multi-pass membrane protein</topology>
    </subcellularLocation>
</comment>
<dbReference type="KEGG" id="vei:Veis_2542"/>
<keyword evidence="3" id="KW-1003">Cell membrane</keyword>
<dbReference type="PANTHER" id="PTHR30489:SF0">
    <property type="entry name" value="LIPOPROTEIN-RELEASING SYSTEM TRANSMEMBRANE PROTEIN LOLE"/>
    <property type="match status" value="1"/>
</dbReference>
<keyword evidence="4" id="KW-0812">Transmembrane</keyword>
<sequence length="441" mass="48591">MNHLLAWLANLIAVYALILIGWTIVRRPTDLAYAFSNLFRQKRRSLVTLSSIVLGGVAIFLFGGFVDYSFWSLREQTIRTNLGHVQIYKKGYLASGEATPLKYGIADYEGIRRMLVEDPILQPLIKTVTGQLAFSGIVSNYDSGVSTFYTAVGIEPESSLLLGSLDRIVLGSDLSRVDDTGATIGAGLARGLAVSYDSQIDMLAINPAGGQNAMSAHVRGVMESGIKDYDDRVLKMPLKTAQTLLETKEVSKIIVLLNETDRTAQAQARIERVIEERGLQLETRPWSSLAVFYDQVVNLFNGIFFFIKTIVSTIVVFMISNTMMMNVLERTREIGTLRAIGLTEREVSRLFLLEGVIMGFVGAVLSIAVGIALAELININGVPMPPSPGYSRGYLAFIRWTDDWSLFWFSSVLAIVTAFAASILPARRASKLVIAQAFRHS</sequence>
<evidence type="ECO:0008006" key="11">
    <source>
        <dbReference type="Google" id="ProtNLM"/>
    </source>
</evidence>
<dbReference type="GO" id="GO:0044874">
    <property type="term" value="P:lipoprotein localization to outer membrane"/>
    <property type="evidence" value="ECO:0007669"/>
    <property type="project" value="TreeGrafter"/>
</dbReference>
<dbReference type="STRING" id="391735.Veis_2542"/>
<keyword evidence="6" id="KW-0472">Membrane</keyword>
<dbReference type="GO" id="GO:0098797">
    <property type="term" value="C:plasma membrane protein complex"/>
    <property type="evidence" value="ECO:0007669"/>
    <property type="project" value="TreeGrafter"/>
</dbReference>
<feature type="domain" description="MacB-like periplasmic core" evidence="8">
    <location>
        <begin position="45"/>
        <end position="272"/>
    </location>
</feature>
<evidence type="ECO:0000256" key="1">
    <source>
        <dbReference type="ARBA" id="ARBA00004651"/>
    </source>
</evidence>
<evidence type="ECO:0000259" key="8">
    <source>
        <dbReference type="Pfam" id="PF12704"/>
    </source>
</evidence>
<proteinExistence type="inferred from homology"/>
<dbReference type="Pfam" id="PF12704">
    <property type="entry name" value="MacB_PCD"/>
    <property type="match status" value="1"/>
</dbReference>
<evidence type="ECO:0000256" key="6">
    <source>
        <dbReference type="ARBA" id="ARBA00023136"/>
    </source>
</evidence>
<evidence type="ECO:0000313" key="9">
    <source>
        <dbReference type="EMBL" id="ABM58287.1"/>
    </source>
</evidence>
<reference evidence="10" key="1">
    <citation type="submission" date="2006-12" db="EMBL/GenBank/DDBJ databases">
        <title>Complete sequence of chromosome 1 of Verminephrobacter eiseniae EF01-2.</title>
        <authorList>
            <person name="Copeland A."/>
            <person name="Lucas S."/>
            <person name="Lapidus A."/>
            <person name="Barry K."/>
            <person name="Detter J.C."/>
            <person name="Glavina del Rio T."/>
            <person name="Dalin E."/>
            <person name="Tice H."/>
            <person name="Pitluck S."/>
            <person name="Chertkov O."/>
            <person name="Brettin T."/>
            <person name="Bruce D."/>
            <person name="Han C."/>
            <person name="Tapia R."/>
            <person name="Gilna P."/>
            <person name="Schmutz J."/>
            <person name="Larimer F."/>
            <person name="Land M."/>
            <person name="Hauser L."/>
            <person name="Kyrpides N."/>
            <person name="Kim E."/>
            <person name="Stahl D."/>
            <person name="Richardson P."/>
        </authorList>
    </citation>
    <scope>NUCLEOTIDE SEQUENCE [LARGE SCALE GENOMIC DNA]</scope>
    <source>
        <strain evidence="10">EF01-2</strain>
    </source>
</reference>
<dbReference type="RefSeq" id="WP_011810288.1">
    <property type="nucleotide sequence ID" value="NC_008786.1"/>
</dbReference>
<evidence type="ECO:0000256" key="4">
    <source>
        <dbReference type="ARBA" id="ARBA00022692"/>
    </source>
</evidence>